<dbReference type="InterPro" id="IPR036869">
    <property type="entry name" value="J_dom_sf"/>
</dbReference>
<dbReference type="InterPro" id="IPR056988">
    <property type="entry name" value="Zn_ribbon_pln"/>
</dbReference>
<dbReference type="Gene3D" id="1.10.287.110">
    <property type="entry name" value="DnaJ domain"/>
    <property type="match status" value="1"/>
</dbReference>
<dbReference type="CDD" id="cd06257">
    <property type="entry name" value="DnaJ"/>
    <property type="match status" value="1"/>
</dbReference>
<name>A0A5N6LL55_9ASTR</name>
<dbReference type="Pfam" id="PF23551">
    <property type="entry name" value="Zn_ribbon_20"/>
    <property type="match status" value="1"/>
</dbReference>
<protein>
    <recommendedName>
        <fullName evidence="2">J domain-containing protein</fullName>
    </recommendedName>
</protein>
<dbReference type="PROSITE" id="PS50076">
    <property type="entry name" value="DNAJ_2"/>
    <property type="match status" value="1"/>
</dbReference>
<evidence type="ECO:0000259" key="2">
    <source>
        <dbReference type="PROSITE" id="PS50076"/>
    </source>
</evidence>
<accession>A0A5N6LL55</accession>
<keyword evidence="4" id="KW-1185">Reference proteome</keyword>
<dbReference type="InterPro" id="IPR018253">
    <property type="entry name" value="DnaJ_domain_CS"/>
</dbReference>
<evidence type="ECO:0000313" key="4">
    <source>
        <dbReference type="Proteomes" id="UP000326396"/>
    </source>
</evidence>
<feature type="compositionally biased region" description="Pro residues" evidence="1">
    <location>
        <begin position="167"/>
        <end position="177"/>
    </location>
</feature>
<dbReference type="EMBL" id="SZYD01000019">
    <property type="protein sequence ID" value="KAD2392943.1"/>
    <property type="molecule type" value="Genomic_DNA"/>
</dbReference>
<feature type="region of interest" description="Disordered" evidence="1">
    <location>
        <begin position="225"/>
        <end position="266"/>
    </location>
</feature>
<comment type="caution">
    <text evidence="3">The sequence shown here is derived from an EMBL/GenBank/DDBJ whole genome shotgun (WGS) entry which is preliminary data.</text>
</comment>
<dbReference type="SUPFAM" id="SSF46565">
    <property type="entry name" value="Chaperone J-domain"/>
    <property type="match status" value="1"/>
</dbReference>
<dbReference type="AlphaFoldDB" id="A0A5N6LL55"/>
<dbReference type="PRINTS" id="PR00625">
    <property type="entry name" value="JDOMAIN"/>
</dbReference>
<organism evidence="3 4">
    <name type="scientific">Mikania micrantha</name>
    <name type="common">bitter vine</name>
    <dbReference type="NCBI Taxonomy" id="192012"/>
    <lineage>
        <taxon>Eukaryota</taxon>
        <taxon>Viridiplantae</taxon>
        <taxon>Streptophyta</taxon>
        <taxon>Embryophyta</taxon>
        <taxon>Tracheophyta</taxon>
        <taxon>Spermatophyta</taxon>
        <taxon>Magnoliopsida</taxon>
        <taxon>eudicotyledons</taxon>
        <taxon>Gunneridae</taxon>
        <taxon>Pentapetalae</taxon>
        <taxon>asterids</taxon>
        <taxon>campanulids</taxon>
        <taxon>Asterales</taxon>
        <taxon>Asteraceae</taxon>
        <taxon>Asteroideae</taxon>
        <taxon>Heliantheae alliance</taxon>
        <taxon>Eupatorieae</taxon>
        <taxon>Mikania</taxon>
    </lineage>
</organism>
<feature type="compositionally biased region" description="Polar residues" evidence="1">
    <location>
        <begin position="229"/>
        <end position="240"/>
    </location>
</feature>
<dbReference type="PANTHER" id="PTHR44137:SF32">
    <property type="entry name" value="DNAJ HEAT SHOCK AMINO-TERMINAL DOMAIN PROTEIN"/>
    <property type="match status" value="1"/>
</dbReference>
<evidence type="ECO:0000256" key="1">
    <source>
        <dbReference type="SAM" id="MobiDB-lite"/>
    </source>
</evidence>
<feature type="compositionally biased region" description="Polar residues" evidence="1">
    <location>
        <begin position="253"/>
        <end position="264"/>
    </location>
</feature>
<dbReference type="PANTHER" id="PTHR44137">
    <property type="entry name" value="BNAC03G44070D PROTEIN"/>
    <property type="match status" value="1"/>
</dbReference>
<sequence>MECNKDEAIRARTIAEKKLSDKDYVGARKFILKAQNLYPGLDGASQMLTTLDVYIASENKVSGEIDWYGILGANSNDDDETIRKHYRKLALMLHPDKNKSVGAVGAFKLLSEAWSLLSDKAKRIAYNQRRSNRGFQQKVPGGPPADANGFAKRTTANPNSRNHPVPGYKPPVVRPPAPVASRRTDTFWTICHGCKMHYEYLKLYLNHTLLCPNCRQPFLAKEMPPPSNLPKSTHQNSSNHAAAIKNSGPPPSRLNTDPSISSKAASVIKQVNDRLKRELNRSRELNYSETQHMLMKKAQAEIKKKLKEWDSMEASTESKGIQNSETAEHEIAMNVPDPDFHDFDLDRTENSFEENQVWAAYDDDDGMPRFYALIHKRPIILQRVALSSIQQLLHWTLFKKQPELIKFHSRDDDDDDVENVSMWRQI</sequence>
<dbReference type="OrthoDB" id="10250354at2759"/>
<dbReference type="InterPro" id="IPR024593">
    <property type="entry name" value="DUF3444"/>
</dbReference>
<proteinExistence type="predicted"/>
<feature type="region of interest" description="Disordered" evidence="1">
    <location>
        <begin position="134"/>
        <end position="177"/>
    </location>
</feature>
<evidence type="ECO:0000313" key="3">
    <source>
        <dbReference type="EMBL" id="KAD2392943.1"/>
    </source>
</evidence>
<dbReference type="Pfam" id="PF11926">
    <property type="entry name" value="DUF3444"/>
    <property type="match status" value="1"/>
</dbReference>
<reference evidence="3 4" key="1">
    <citation type="submission" date="2019-05" db="EMBL/GenBank/DDBJ databases">
        <title>Mikania micrantha, genome provides insights into the molecular mechanism of rapid growth.</title>
        <authorList>
            <person name="Liu B."/>
        </authorList>
    </citation>
    <scope>NUCLEOTIDE SEQUENCE [LARGE SCALE GENOMIC DNA]</scope>
    <source>
        <strain evidence="3">NLD-2019</strain>
        <tissue evidence="3">Leaf</tissue>
    </source>
</reference>
<dbReference type="InterPro" id="IPR001623">
    <property type="entry name" value="DnaJ_domain"/>
</dbReference>
<feature type="domain" description="J" evidence="2">
    <location>
        <begin position="66"/>
        <end position="130"/>
    </location>
</feature>
<dbReference type="PROSITE" id="PS00636">
    <property type="entry name" value="DNAJ_1"/>
    <property type="match status" value="1"/>
</dbReference>
<dbReference type="Pfam" id="PF00226">
    <property type="entry name" value="DnaJ"/>
    <property type="match status" value="1"/>
</dbReference>
<dbReference type="SMART" id="SM00271">
    <property type="entry name" value="DnaJ"/>
    <property type="match status" value="1"/>
</dbReference>
<dbReference type="Proteomes" id="UP000326396">
    <property type="component" value="Linkage Group LG9"/>
</dbReference>
<gene>
    <name evidence="3" type="ORF">E3N88_39920</name>
</gene>